<comment type="subcellular location">
    <subcellularLocation>
        <location evidence="1">Membrane</location>
        <topology evidence="1">Multi-pass membrane protein</topology>
    </subcellularLocation>
</comment>
<dbReference type="InterPro" id="IPR048735">
    <property type="entry name" value="Slowpoke-like_C"/>
</dbReference>
<dbReference type="GO" id="GO:0060072">
    <property type="term" value="F:large conductance calcium-activated potassium channel activity"/>
    <property type="evidence" value="ECO:0007669"/>
    <property type="project" value="TreeGrafter"/>
</dbReference>
<keyword evidence="9" id="KW-0472">Membrane</keyword>
<feature type="domain" description="Ca2+-activated K+ channel Slowpoke-like C-terminal" evidence="12">
    <location>
        <begin position="183"/>
        <end position="313"/>
    </location>
</feature>
<evidence type="ECO:0000256" key="4">
    <source>
        <dbReference type="ARBA" id="ARBA00022692"/>
    </source>
</evidence>
<protein>
    <recommendedName>
        <fullName evidence="12">Ca2+-activated K+ channel Slowpoke-like C-terminal domain-containing protein</fullName>
    </recommendedName>
</protein>
<comment type="caution">
    <text evidence="13">The sequence shown here is derived from an EMBL/GenBank/DDBJ whole genome shotgun (WGS) entry which is preliminary data.</text>
</comment>
<evidence type="ECO:0000256" key="8">
    <source>
        <dbReference type="ARBA" id="ARBA00023065"/>
    </source>
</evidence>
<keyword evidence="6" id="KW-0630">Potassium</keyword>
<evidence type="ECO:0000313" key="14">
    <source>
        <dbReference type="Proteomes" id="UP000784294"/>
    </source>
</evidence>
<evidence type="ECO:0000256" key="9">
    <source>
        <dbReference type="ARBA" id="ARBA00023136"/>
    </source>
</evidence>
<dbReference type="Proteomes" id="UP000784294">
    <property type="component" value="Unassembled WGS sequence"/>
</dbReference>
<keyword evidence="7" id="KW-1133">Transmembrane helix</keyword>
<dbReference type="InterPro" id="IPR047871">
    <property type="entry name" value="K_chnl_Slo-like"/>
</dbReference>
<feature type="non-terminal residue" evidence="13">
    <location>
        <position position="1"/>
    </location>
</feature>
<sequence>ARPTTSIDADADADADADGNGNGNVNADVYADADDDWVARNGEVVEEVRVQIIEPSIQQQHLSQMHQLQMERNAATLPSGLGRGIYDASIGGDVSNDGAGTGRDADWLLDLWRPRVRLGAVSGQAIPISTELEFDSNVQFLDQEDDDDDDTALFMTQPFACGSTFTVSVLDSLMSTTFFNENALTLIRTMVTGGATPELERILAEGSGMRGGGSAGELAKNRGRCHLAQLRLAETPLARVCTDDAPYRRLFVEALKTHGILSIGLYRLLHFAADVATGDGDPGNWAGRQKRFVITNPPGDFPLLASDWLFCLVPFNPAGGTRNLARLGRRN</sequence>
<gene>
    <name evidence="13" type="ORF">PXEA_LOCUS29453</name>
</gene>
<evidence type="ECO:0000256" key="3">
    <source>
        <dbReference type="ARBA" id="ARBA00022538"/>
    </source>
</evidence>
<feature type="region of interest" description="Disordered" evidence="11">
    <location>
        <begin position="1"/>
        <end position="24"/>
    </location>
</feature>
<reference evidence="13" key="1">
    <citation type="submission" date="2018-11" db="EMBL/GenBank/DDBJ databases">
        <authorList>
            <consortium name="Pathogen Informatics"/>
        </authorList>
    </citation>
    <scope>NUCLEOTIDE SEQUENCE</scope>
</reference>
<keyword evidence="10" id="KW-0407">Ion channel</keyword>
<evidence type="ECO:0000313" key="13">
    <source>
        <dbReference type="EMBL" id="VEL36013.1"/>
    </source>
</evidence>
<proteinExistence type="predicted"/>
<dbReference type="PANTHER" id="PTHR10027:SF33">
    <property type="entry name" value="CALCIUM-ACTIVATED POTASSIUM CHANNEL SUBUNIT ALPHA-1-RELATED"/>
    <property type="match status" value="1"/>
</dbReference>
<dbReference type="Pfam" id="PF21014">
    <property type="entry name" value="Slowpoke_C"/>
    <property type="match status" value="1"/>
</dbReference>
<dbReference type="GO" id="GO:0045211">
    <property type="term" value="C:postsynaptic membrane"/>
    <property type="evidence" value="ECO:0007669"/>
    <property type="project" value="TreeGrafter"/>
</dbReference>
<keyword evidence="4" id="KW-0812">Transmembrane</keyword>
<evidence type="ECO:0000256" key="10">
    <source>
        <dbReference type="ARBA" id="ARBA00023303"/>
    </source>
</evidence>
<evidence type="ECO:0000256" key="2">
    <source>
        <dbReference type="ARBA" id="ARBA00022448"/>
    </source>
</evidence>
<keyword evidence="2" id="KW-0813">Transport</keyword>
<keyword evidence="8" id="KW-0406">Ion transport</keyword>
<keyword evidence="14" id="KW-1185">Reference proteome</keyword>
<keyword evidence="5" id="KW-0631">Potassium channel</keyword>
<name>A0A3S5ARJ8_9PLAT</name>
<evidence type="ECO:0000259" key="12">
    <source>
        <dbReference type="Pfam" id="PF21014"/>
    </source>
</evidence>
<evidence type="ECO:0000256" key="6">
    <source>
        <dbReference type="ARBA" id="ARBA00022958"/>
    </source>
</evidence>
<evidence type="ECO:0000256" key="5">
    <source>
        <dbReference type="ARBA" id="ARBA00022826"/>
    </source>
</evidence>
<evidence type="ECO:0000256" key="1">
    <source>
        <dbReference type="ARBA" id="ARBA00004141"/>
    </source>
</evidence>
<evidence type="ECO:0000256" key="11">
    <source>
        <dbReference type="SAM" id="MobiDB-lite"/>
    </source>
</evidence>
<accession>A0A3S5ARJ8</accession>
<organism evidence="13 14">
    <name type="scientific">Protopolystoma xenopodis</name>
    <dbReference type="NCBI Taxonomy" id="117903"/>
    <lineage>
        <taxon>Eukaryota</taxon>
        <taxon>Metazoa</taxon>
        <taxon>Spiralia</taxon>
        <taxon>Lophotrochozoa</taxon>
        <taxon>Platyhelminthes</taxon>
        <taxon>Monogenea</taxon>
        <taxon>Polyopisthocotylea</taxon>
        <taxon>Polystomatidea</taxon>
        <taxon>Polystomatidae</taxon>
        <taxon>Protopolystoma</taxon>
    </lineage>
</organism>
<dbReference type="OrthoDB" id="10035564at2759"/>
<keyword evidence="3" id="KW-0633">Potassium transport</keyword>
<dbReference type="EMBL" id="CAAALY010251192">
    <property type="protein sequence ID" value="VEL36013.1"/>
    <property type="molecule type" value="Genomic_DNA"/>
</dbReference>
<dbReference type="AlphaFoldDB" id="A0A3S5ARJ8"/>
<evidence type="ECO:0000256" key="7">
    <source>
        <dbReference type="ARBA" id="ARBA00022989"/>
    </source>
</evidence>
<dbReference type="PANTHER" id="PTHR10027">
    <property type="entry name" value="CALCIUM-ACTIVATED POTASSIUM CHANNEL ALPHA CHAIN"/>
    <property type="match status" value="1"/>
</dbReference>